<gene>
    <name evidence="3" type="ORF">FNF28_03928</name>
</gene>
<feature type="compositionally biased region" description="Basic and acidic residues" evidence="2">
    <location>
        <begin position="227"/>
        <end position="242"/>
    </location>
</feature>
<dbReference type="SUPFAM" id="SSF48403">
    <property type="entry name" value="Ankyrin repeat"/>
    <property type="match status" value="1"/>
</dbReference>
<feature type="compositionally biased region" description="Basic and acidic residues" evidence="2">
    <location>
        <begin position="431"/>
        <end position="444"/>
    </location>
</feature>
<accession>A0A5A8DI41</accession>
<feature type="compositionally biased region" description="Basic and acidic residues" evidence="2">
    <location>
        <begin position="411"/>
        <end position="424"/>
    </location>
</feature>
<feature type="repeat" description="ANK" evidence="1">
    <location>
        <begin position="86"/>
        <end position="118"/>
    </location>
</feature>
<dbReference type="InterPro" id="IPR036770">
    <property type="entry name" value="Ankyrin_rpt-contain_sf"/>
</dbReference>
<dbReference type="AlphaFoldDB" id="A0A5A8DI41"/>
<proteinExistence type="predicted"/>
<feature type="compositionally biased region" description="Basic and acidic residues" evidence="2">
    <location>
        <begin position="296"/>
        <end position="309"/>
    </location>
</feature>
<sequence length="485" mass="47852">MPEALQALADGTANAAELWQALPESEHPSEAAVMDALAIELASEFSPAVMDTVVSSLAAAAALGRRVGLLRMLSAAGEPVAMPAVGGTTALHCAAAAGDEAIATFLLAAGCSPGTEARVDTAVLAFRLRGEMDATARQSLSPPEPEDWTGETGSVGGPALVAEARSPAADHEDSDSERDATPSSAHGGAGGSDGGSRAPAPAASGDSLSHPDSAGRATDDHDDDAAAADHDDGHVAAGHEEGTAAGDDHDDAPAADHDDDTAAADHDDDTAAADHDDDAAADDHEEGAAAGDDHDDTAAADRDDDTAADRDDDAAADDHEEGAAAGDDHDDTAAADHDDDTAAADHDDDAAAADHADDAAAADRDDDTAADRDDDAAAADRDDDAAAADRDDDAAAADHEEGAAAGDDHDDTAAADHDDDTAADHDDDTAAADHDDDTAADHEGGSATRAVAAADLAKPGDAVVAGDKSGAAACCGRGGAGAWLD</sequence>
<dbReference type="EMBL" id="VLTL01000058">
    <property type="protein sequence ID" value="KAA0164297.1"/>
    <property type="molecule type" value="Genomic_DNA"/>
</dbReference>
<dbReference type="Pfam" id="PF00023">
    <property type="entry name" value="Ank"/>
    <property type="match status" value="1"/>
</dbReference>
<feature type="compositionally biased region" description="Acidic residues" evidence="2">
    <location>
        <begin position="337"/>
        <end position="351"/>
    </location>
</feature>
<feature type="compositionally biased region" description="Low complexity" evidence="2">
    <location>
        <begin position="195"/>
        <end position="207"/>
    </location>
</feature>
<name>A0A5A8DI41_CAFRO</name>
<dbReference type="PROSITE" id="PS50297">
    <property type="entry name" value="ANK_REP_REGION"/>
    <property type="match status" value="1"/>
</dbReference>
<feature type="compositionally biased region" description="Acidic residues" evidence="2">
    <location>
        <begin position="310"/>
        <end position="320"/>
    </location>
</feature>
<dbReference type="Gene3D" id="1.25.40.20">
    <property type="entry name" value="Ankyrin repeat-containing domain"/>
    <property type="match status" value="1"/>
</dbReference>
<keyword evidence="1" id="KW-0040">ANK repeat</keyword>
<protein>
    <submittedName>
        <fullName evidence="3">Uncharacterized protein</fullName>
    </submittedName>
</protein>
<evidence type="ECO:0000313" key="4">
    <source>
        <dbReference type="Proteomes" id="UP000324907"/>
    </source>
</evidence>
<organism evidence="3 4">
    <name type="scientific">Cafeteria roenbergensis</name>
    <name type="common">Marine flagellate</name>
    <dbReference type="NCBI Taxonomy" id="33653"/>
    <lineage>
        <taxon>Eukaryota</taxon>
        <taxon>Sar</taxon>
        <taxon>Stramenopiles</taxon>
        <taxon>Bigyra</taxon>
        <taxon>Opalozoa</taxon>
        <taxon>Bicosoecida</taxon>
        <taxon>Cafeteriaceae</taxon>
        <taxon>Cafeteria</taxon>
    </lineage>
</organism>
<dbReference type="InterPro" id="IPR002110">
    <property type="entry name" value="Ankyrin_rpt"/>
</dbReference>
<dbReference type="Proteomes" id="UP000324907">
    <property type="component" value="Unassembled WGS sequence"/>
</dbReference>
<reference evidence="3 4" key="1">
    <citation type="submission" date="2019-07" db="EMBL/GenBank/DDBJ databases">
        <title>Genomes of Cafeteria roenbergensis.</title>
        <authorList>
            <person name="Fischer M.G."/>
            <person name="Hackl T."/>
            <person name="Roman M."/>
        </authorList>
    </citation>
    <scope>NUCLEOTIDE SEQUENCE [LARGE SCALE GENOMIC DNA]</scope>
    <source>
        <strain evidence="3 4">RCC970-E3</strain>
    </source>
</reference>
<feature type="compositionally biased region" description="Basic and acidic residues" evidence="2">
    <location>
        <begin position="352"/>
        <end position="371"/>
    </location>
</feature>
<feature type="compositionally biased region" description="Acidic residues" evidence="2">
    <location>
        <begin position="372"/>
        <end position="395"/>
    </location>
</feature>
<feature type="region of interest" description="Disordered" evidence="2">
    <location>
        <begin position="135"/>
        <end position="452"/>
    </location>
</feature>
<evidence type="ECO:0000313" key="3">
    <source>
        <dbReference type="EMBL" id="KAA0164297.1"/>
    </source>
</evidence>
<evidence type="ECO:0000256" key="2">
    <source>
        <dbReference type="SAM" id="MobiDB-lite"/>
    </source>
</evidence>
<feature type="compositionally biased region" description="Acidic residues" evidence="2">
    <location>
        <begin position="257"/>
        <end position="285"/>
    </location>
</feature>
<comment type="caution">
    <text evidence="3">The sequence shown here is derived from an EMBL/GenBank/DDBJ whole genome shotgun (WGS) entry which is preliminary data.</text>
</comment>
<dbReference type="PROSITE" id="PS50088">
    <property type="entry name" value="ANK_REPEAT"/>
    <property type="match status" value="1"/>
</dbReference>
<evidence type="ECO:0000256" key="1">
    <source>
        <dbReference type="PROSITE-ProRule" id="PRU00023"/>
    </source>
</evidence>